<reference evidence="4 5" key="1">
    <citation type="submission" date="2014-03" db="EMBL/GenBank/DDBJ databases">
        <title>Genomics of Bifidobacteria.</title>
        <authorList>
            <person name="Ventura M."/>
            <person name="Milani C."/>
            <person name="Lugli G.A."/>
        </authorList>
    </citation>
    <scope>NUCLEOTIDE SEQUENCE [LARGE SCALE GENOMIC DNA]</scope>
    <source>
        <strain evidence="4 5">LMG 10510</strain>
    </source>
</reference>
<keyword evidence="2" id="KW-0067">ATP-binding</keyword>
<dbReference type="Gene3D" id="1.10.3290.10">
    <property type="entry name" value="Fido-like domain"/>
    <property type="match status" value="1"/>
</dbReference>
<evidence type="ECO:0000256" key="1">
    <source>
        <dbReference type="PIRSR" id="PIRSR640198-1"/>
    </source>
</evidence>
<evidence type="ECO:0000256" key="2">
    <source>
        <dbReference type="PIRSR" id="PIRSR640198-2"/>
    </source>
</evidence>
<dbReference type="Pfam" id="PF13784">
    <property type="entry name" value="Fic_N"/>
    <property type="match status" value="1"/>
</dbReference>
<keyword evidence="2" id="KW-0547">Nucleotide-binding</keyword>
<dbReference type="InterPro" id="IPR040198">
    <property type="entry name" value="Fido_containing"/>
</dbReference>
<dbReference type="PROSITE" id="PS51459">
    <property type="entry name" value="FIDO"/>
    <property type="match status" value="1"/>
</dbReference>
<proteinExistence type="predicted"/>
<feature type="binding site" evidence="2">
    <location>
        <begin position="235"/>
        <end position="242"/>
    </location>
    <ligand>
        <name>ATP</name>
        <dbReference type="ChEBI" id="CHEBI:30616"/>
    </ligand>
</feature>
<keyword evidence="5" id="KW-1185">Reference proteome</keyword>
<evidence type="ECO:0000313" key="4">
    <source>
        <dbReference type="EMBL" id="KFI58009.1"/>
    </source>
</evidence>
<name>A0A087AGV9_9BIFI</name>
<gene>
    <name evidence="4" type="ORF">BCHO_0089</name>
</gene>
<dbReference type="OrthoDB" id="9813719at2"/>
<dbReference type="Proteomes" id="UP000028995">
    <property type="component" value="Unassembled WGS sequence"/>
</dbReference>
<dbReference type="GO" id="GO:0005524">
    <property type="term" value="F:ATP binding"/>
    <property type="evidence" value="ECO:0007669"/>
    <property type="project" value="UniProtKB-KW"/>
</dbReference>
<dbReference type="EMBL" id="JGYU01000002">
    <property type="protein sequence ID" value="KFI58009.1"/>
    <property type="molecule type" value="Genomic_DNA"/>
</dbReference>
<keyword evidence="4" id="KW-0808">Transferase</keyword>
<dbReference type="GO" id="GO:0016779">
    <property type="term" value="F:nucleotidyltransferase activity"/>
    <property type="evidence" value="ECO:0007669"/>
    <property type="project" value="UniProtKB-KW"/>
</dbReference>
<accession>A0A087AGV9</accession>
<protein>
    <submittedName>
        <fullName evidence="4">Filamentation induced by cAMP protein fic</fullName>
        <ecNumber evidence="4">2.7.7.-</ecNumber>
    </submittedName>
</protein>
<dbReference type="InterPro" id="IPR025758">
    <property type="entry name" value="Fic/DOC_N"/>
</dbReference>
<evidence type="ECO:0000259" key="3">
    <source>
        <dbReference type="PROSITE" id="PS51459"/>
    </source>
</evidence>
<dbReference type="RefSeq" id="WP_051354835.1">
    <property type="nucleotide sequence ID" value="NZ_JGYU01000002.1"/>
</dbReference>
<dbReference type="InterPro" id="IPR036597">
    <property type="entry name" value="Fido-like_dom_sf"/>
</dbReference>
<dbReference type="EC" id="2.7.7.-" evidence="4"/>
<dbReference type="eggNOG" id="COG3177">
    <property type="taxonomic scope" value="Bacteria"/>
</dbReference>
<comment type="caution">
    <text evidence="4">The sequence shown here is derived from an EMBL/GenBank/DDBJ whole genome shotgun (WGS) entry which is preliminary data.</text>
</comment>
<sequence>MVEWHVPALGHEEHVWHIADGDYVSRSQRMKGKGPYESVVPIALRDLDVNLPSALGTVIDEASQALARFDAYALWKLGEQVQSLGPMSAVLLRTEATSSSQIEHLTVGAKNLALELLDEGDSQNAQIVIGNVRAMESALEFSGDMTQENLLRMHKALLSAQPGWDEYAGKFREQLVWVGASSNSPRGASFVAPQPELVQPAIDDLLTFLRRDDIPVLAQAALAHAQFETIHPFADGNGRTGRALIHAVLRSKGLAAHLVPPVSAGLLRAANTYFDALTAFREGNAAPLIAVFAEASLFAAQSGIDLIDRLDGQIEAAKTALRGTRRDAAVWKVLPYLIAQPVINSQYLRSTIGLSKPQAERALRALADADILTPRNTAKRNIVWEHRGILDVLDGYASSLRRQ</sequence>
<dbReference type="InterPro" id="IPR003812">
    <property type="entry name" value="Fido"/>
</dbReference>
<dbReference type="SUPFAM" id="SSF140931">
    <property type="entry name" value="Fic-like"/>
    <property type="match status" value="1"/>
</dbReference>
<organism evidence="4 5">
    <name type="scientific">Bifidobacterium choerinum</name>
    <dbReference type="NCBI Taxonomy" id="35760"/>
    <lineage>
        <taxon>Bacteria</taxon>
        <taxon>Bacillati</taxon>
        <taxon>Actinomycetota</taxon>
        <taxon>Actinomycetes</taxon>
        <taxon>Bifidobacteriales</taxon>
        <taxon>Bifidobacteriaceae</taxon>
        <taxon>Bifidobacterium</taxon>
    </lineage>
</organism>
<dbReference type="STRING" id="35760.BCHO_0089"/>
<feature type="domain" description="Fido" evidence="3">
    <location>
        <begin position="145"/>
        <end position="294"/>
    </location>
</feature>
<dbReference type="PANTHER" id="PTHR13504">
    <property type="entry name" value="FIDO DOMAIN-CONTAINING PROTEIN DDB_G0283145"/>
    <property type="match status" value="1"/>
</dbReference>
<keyword evidence="4" id="KW-0548">Nucleotidyltransferase</keyword>
<evidence type="ECO:0000313" key="5">
    <source>
        <dbReference type="Proteomes" id="UP000028995"/>
    </source>
</evidence>
<feature type="active site" evidence="1">
    <location>
        <position position="231"/>
    </location>
</feature>
<dbReference type="PANTHER" id="PTHR13504:SF38">
    <property type="entry name" value="FIDO DOMAIN-CONTAINING PROTEIN"/>
    <property type="match status" value="1"/>
</dbReference>
<dbReference type="Pfam" id="PF02661">
    <property type="entry name" value="Fic"/>
    <property type="match status" value="1"/>
</dbReference>
<dbReference type="AlphaFoldDB" id="A0A087AGV9"/>